<gene>
    <name evidence="9" type="primary">ileS_2</name>
    <name evidence="9" type="ORF">NCTC9617_05479</name>
</gene>
<keyword evidence="5" id="KW-0648">Protein biosynthesis</keyword>
<dbReference type="EMBL" id="UGNC01000005">
    <property type="protein sequence ID" value="STW48867.1"/>
    <property type="molecule type" value="Genomic_DNA"/>
</dbReference>
<proteinExistence type="inferred from homology"/>
<evidence type="ECO:0000256" key="3">
    <source>
        <dbReference type="ARBA" id="ARBA00022741"/>
    </source>
</evidence>
<comment type="catalytic activity">
    <reaction evidence="7">
        <text>tRNA(Ile) + L-isoleucine + ATP = L-isoleucyl-tRNA(Ile) + AMP + diphosphate</text>
        <dbReference type="Rhea" id="RHEA:11060"/>
        <dbReference type="Rhea" id="RHEA-COMP:9666"/>
        <dbReference type="Rhea" id="RHEA-COMP:9695"/>
        <dbReference type="ChEBI" id="CHEBI:30616"/>
        <dbReference type="ChEBI" id="CHEBI:33019"/>
        <dbReference type="ChEBI" id="CHEBI:58045"/>
        <dbReference type="ChEBI" id="CHEBI:78442"/>
        <dbReference type="ChEBI" id="CHEBI:78528"/>
        <dbReference type="ChEBI" id="CHEBI:456215"/>
        <dbReference type="EC" id="6.1.1.5"/>
    </reaction>
</comment>
<dbReference type="GO" id="GO:0005524">
    <property type="term" value="F:ATP binding"/>
    <property type="evidence" value="ECO:0007669"/>
    <property type="project" value="UniProtKB-KW"/>
</dbReference>
<dbReference type="Gene3D" id="3.40.50.620">
    <property type="entry name" value="HUPs"/>
    <property type="match status" value="1"/>
</dbReference>
<dbReference type="Proteomes" id="UP000255167">
    <property type="component" value="Unassembled WGS sequence"/>
</dbReference>
<dbReference type="GO" id="GO:0004822">
    <property type="term" value="F:isoleucine-tRNA ligase activity"/>
    <property type="evidence" value="ECO:0007669"/>
    <property type="project" value="UniProtKB-EC"/>
</dbReference>
<keyword evidence="2 9" id="KW-0436">Ligase</keyword>
<comment type="similarity">
    <text evidence="1">Belongs to the class-I aminoacyl-tRNA synthetase family. IleS type 1 subfamily.</text>
</comment>
<protein>
    <submittedName>
        <fullName evidence="9">Isoleucyl-tRNA synthetase</fullName>
        <ecNumber evidence="9">6.1.1.5</ecNumber>
    </submittedName>
</protein>
<dbReference type="InterPro" id="IPR002300">
    <property type="entry name" value="aa-tRNA-synth_Ia"/>
</dbReference>
<dbReference type="EC" id="6.1.1.5" evidence="9"/>
<dbReference type="SUPFAM" id="SSF52374">
    <property type="entry name" value="Nucleotidylyl transferase"/>
    <property type="match status" value="1"/>
</dbReference>
<evidence type="ECO:0000313" key="10">
    <source>
        <dbReference type="Proteomes" id="UP000255167"/>
    </source>
</evidence>
<evidence type="ECO:0000256" key="2">
    <source>
        <dbReference type="ARBA" id="ARBA00022598"/>
    </source>
</evidence>
<evidence type="ECO:0000256" key="7">
    <source>
        <dbReference type="ARBA" id="ARBA00048359"/>
    </source>
</evidence>
<dbReference type="InterPro" id="IPR050081">
    <property type="entry name" value="Ile-tRNA_ligase"/>
</dbReference>
<evidence type="ECO:0000256" key="6">
    <source>
        <dbReference type="ARBA" id="ARBA00023146"/>
    </source>
</evidence>
<evidence type="ECO:0000313" key="9">
    <source>
        <dbReference type="EMBL" id="STW48867.1"/>
    </source>
</evidence>
<reference evidence="9 10" key="1">
    <citation type="submission" date="2018-06" db="EMBL/GenBank/DDBJ databases">
        <authorList>
            <consortium name="Pathogen Informatics"/>
            <person name="Doyle S."/>
        </authorList>
    </citation>
    <scope>NUCLEOTIDE SEQUENCE [LARGE SCALE GENOMIC DNA]</scope>
    <source>
        <strain evidence="9 10">NCTC9617</strain>
    </source>
</reference>
<dbReference type="GO" id="GO:0006428">
    <property type="term" value="P:isoleucyl-tRNA aminoacylation"/>
    <property type="evidence" value="ECO:0007669"/>
    <property type="project" value="TreeGrafter"/>
</dbReference>
<sequence>MTRLTFRAGDCHGLPIELKVEQEYGKPGEKFTAAEFRAKCREYAAEQIDGQRKDFIRLGVLGDWSHPYLTMDFKPKPTSSARWAKSSVMATCIKAPNRCTGA</sequence>
<evidence type="ECO:0000256" key="4">
    <source>
        <dbReference type="ARBA" id="ARBA00022840"/>
    </source>
</evidence>
<dbReference type="Pfam" id="PF00133">
    <property type="entry name" value="tRNA-synt_1"/>
    <property type="match status" value="1"/>
</dbReference>
<evidence type="ECO:0000259" key="8">
    <source>
        <dbReference type="Pfam" id="PF00133"/>
    </source>
</evidence>
<evidence type="ECO:0000256" key="5">
    <source>
        <dbReference type="ARBA" id="ARBA00022917"/>
    </source>
</evidence>
<dbReference type="PANTHER" id="PTHR42765">
    <property type="entry name" value="SOLEUCYL-TRNA SYNTHETASE"/>
    <property type="match status" value="1"/>
</dbReference>
<keyword evidence="4" id="KW-0067">ATP-binding</keyword>
<keyword evidence="6 9" id="KW-0030">Aminoacyl-tRNA synthetase</keyword>
<name>A0A378FVP0_KLEPN</name>
<evidence type="ECO:0000256" key="1">
    <source>
        <dbReference type="ARBA" id="ARBA00006887"/>
    </source>
</evidence>
<dbReference type="GO" id="GO:0005829">
    <property type="term" value="C:cytosol"/>
    <property type="evidence" value="ECO:0007669"/>
    <property type="project" value="TreeGrafter"/>
</dbReference>
<dbReference type="PANTHER" id="PTHR42765:SF1">
    <property type="entry name" value="ISOLEUCINE--TRNA LIGASE, MITOCHONDRIAL"/>
    <property type="match status" value="1"/>
</dbReference>
<dbReference type="AlphaFoldDB" id="A0A378FVP0"/>
<dbReference type="InterPro" id="IPR014729">
    <property type="entry name" value="Rossmann-like_a/b/a_fold"/>
</dbReference>
<keyword evidence="3" id="KW-0547">Nucleotide-binding</keyword>
<accession>A0A378FVP0</accession>
<organism evidence="9 10">
    <name type="scientific">Klebsiella pneumoniae</name>
    <dbReference type="NCBI Taxonomy" id="573"/>
    <lineage>
        <taxon>Bacteria</taxon>
        <taxon>Pseudomonadati</taxon>
        <taxon>Pseudomonadota</taxon>
        <taxon>Gammaproteobacteria</taxon>
        <taxon>Enterobacterales</taxon>
        <taxon>Enterobacteriaceae</taxon>
        <taxon>Klebsiella/Raoultella group</taxon>
        <taxon>Klebsiella</taxon>
        <taxon>Klebsiella pneumoniae complex</taxon>
    </lineage>
</organism>
<feature type="domain" description="Aminoacyl-tRNA synthetase class Ia" evidence="8">
    <location>
        <begin position="9"/>
        <end position="74"/>
    </location>
</feature>